<evidence type="ECO:0000313" key="2">
    <source>
        <dbReference type="Proteomes" id="UP000032180"/>
    </source>
</evidence>
<reference evidence="1" key="3">
    <citation type="submission" date="2015-04" db="UniProtKB">
        <authorList>
            <consortium name="EnsemblPlants"/>
        </authorList>
    </citation>
    <scope>IDENTIFICATION</scope>
</reference>
<dbReference type="HOGENOM" id="CLU_018267_2_1_1"/>
<organism evidence="1 2">
    <name type="scientific">Leersia perrieri</name>
    <dbReference type="NCBI Taxonomy" id="77586"/>
    <lineage>
        <taxon>Eukaryota</taxon>
        <taxon>Viridiplantae</taxon>
        <taxon>Streptophyta</taxon>
        <taxon>Embryophyta</taxon>
        <taxon>Tracheophyta</taxon>
        <taxon>Spermatophyta</taxon>
        <taxon>Magnoliopsida</taxon>
        <taxon>Liliopsida</taxon>
        <taxon>Poales</taxon>
        <taxon>Poaceae</taxon>
        <taxon>BOP clade</taxon>
        <taxon>Oryzoideae</taxon>
        <taxon>Oryzeae</taxon>
        <taxon>Oryzinae</taxon>
        <taxon>Leersia</taxon>
    </lineage>
</organism>
<name>A0A0D9VA14_9ORYZ</name>
<dbReference type="Gramene" id="LPERR01G37720.1">
    <property type="protein sequence ID" value="LPERR01G37720.1"/>
    <property type="gene ID" value="LPERR01G37720"/>
</dbReference>
<keyword evidence="2" id="KW-1185">Reference proteome</keyword>
<dbReference type="PANTHER" id="PTHR33085:SF145">
    <property type="entry name" value="OS05G0302200 PROTEIN"/>
    <property type="match status" value="1"/>
</dbReference>
<sequence>MALPRRFPNQIVENRIPGLKSLRCINLKLQNFFNATDAICIDKNNDDQAAESSSAALKKMDRIHLPSPIFNLGAANLDKCLSITCFPLSGRELLCVDQDGRTILFDADDRSVVTMADLNKPKRWPISIFIPNHSSSSSGGSGSLFIMETIVRSERHYSDHQFEEFLDISLPLPPFVRDPNFSQIRTNIISYAVVSGGSEICISVNKAGTYCFHTVNHTWRHVGDWALPFHGKVEYVPELKLWFGLSDKTNHLAAADLSIMEDGDDGGGRS</sequence>
<evidence type="ECO:0000313" key="1">
    <source>
        <dbReference type="EnsemblPlants" id="LPERR01G37720.1"/>
    </source>
</evidence>
<dbReference type="eggNOG" id="ENOG502R5MW">
    <property type="taxonomic scope" value="Eukaryota"/>
</dbReference>
<dbReference type="EnsemblPlants" id="LPERR01G37720.1">
    <property type="protein sequence ID" value="LPERR01G37720.1"/>
    <property type="gene ID" value="LPERR01G37720"/>
</dbReference>
<dbReference type="InterPro" id="IPR012871">
    <property type="entry name" value="DUF1668_ORYSA"/>
</dbReference>
<dbReference type="Proteomes" id="UP000032180">
    <property type="component" value="Chromosome 1"/>
</dbReference>
<proteinExistence type="predicted"/>
<accession>A0A0D9VA14</accession>
<dbReference type="PANTHER" id="PTHR33085">
    <property type="entry name" value="OS12G0113100 PROTEIN-RELATED"/>
    <property type="match status" value="1"/>
</dbReference>
<dbReference type="Pfam" id="PF07893">
    <property type="entry name" value="DUF1668"/>
    <property type="match status" value="1"/>
</dbReference>
<dbReference type="AlphaFoldDB" id="A0A0D9VA14"/>
<reference evidence="2" key="2">
    <citation type="submission" date="2013-12" db="EMBL/GenBank/DDBJ databases">
        <authorList>
            <person name="Yu Y."/>
            <person name="Lee S."/>
            <person name="de Baynast K."/>
            <person name="Wissotski M."/>
            <person name="Liu L."/>
            <person name="Talag J."/>
            <person name="Goicoechea J."/>
            <person name="Angelova A."/>
            <person name="Jetty R."/>
            <person name="Kudrna D."/>
            <person name="Golser W."/>
            <person name="Rivera L."/>
            <person name="Zhang J."/>
            <person name="Wing R."/>
        </authorList>
    </citation>
    <scope>NUCLEOTIDE SEQUENCE</scope>
</reference>
<protein>
    <recommendedName>
        <fullName evidence="3">F-box associated domain-containing protein</fullName>
    </recommendedName>
</protein>
<reference evidence="1 2" key="1">
    <citation type="submission" date="2012-08" db="EMBL/GenBank/DDBJ databases">
        <title>Oryza genome evolution.</title>
        <authorList>
            <person name="Wing R.A."/>
        </authorList>
    </citation>
    <scope>NUCLEOTIDE SEQUENCE</scope>
</reference>
<evidence type="ECO:0008006" key="3">
    <source>
        <dbReference type="Google" id="ProtNLM"/>
    </source>
</evidence>